<reference evidence="2" key="1">
    <citation type="submission" date="2017-09" db="EMBL/GenBank/DDBJ databases">
        <authorList>
            <person name="Varghese N."/>
            <person name="Submissions S."/>
        </authorList>
    </citation>
    <scope>NUCLEOTIDE SEQUENCE [LARGE SCALE GENOMIC DNA]</scope>
    <source>
        <strain evidence="2">MSL47</strain>
    </source>
</reference>
<dbReference type="EMBL" id="OBDZ01000059">
    <property type="protein sequence ID" value="SNY47822.1"/>
    <property type="molecule type" value="Genomic_DNA"/>
</dbReference>
<sequence>MSYDDIKAIMKQMKEIEKQVEEANKIINSPGIKEQLKSMYPLLEEIKGIELPQGVGVSTSFFNDFIKYRSKLEGLQDISSALDYIPNAPYKLIEDMNTNYKKLLKTQKNIDKVKSQLSNLRLPSEKVLDSIASIKTTIDIYNPSEVIINELLQLSNNYQVFAKKQYEYKYKNEEIYKRAMEVADYVGNMLILSQTNTQKMIEFVDEKELQEPIESSETHSNIFSTINQHIGFVYREDLEVNVNQAINESEPVKINQLGCSIIKLVCQINEYSINLMDKHIFKPTNKAILASSIIPNVIATNEDKFNKVIDNLFFLLYEGSGTANRLCQIVNKEELDALWKLKHLRRNVRHDVDHGKEKEIIKKFKQVGDIYNGFIGRPRPLHNSDWAKAQFELYQEILMMLFAILDNLDNKRNEYIS</sequence>
<proteinExistence type="predicted"/>
<organism evidence="1 2">
    <name type="scientific">Orenia metallireducens</name>
    <dbReference type="NCBI Taxonomy" id="1413210"/>
    <lineage>
        <taxon>Bacteria</taxon>
        <taxon>Bacillati</taxon>
        <taxon>Bacillota</taxon>
        <taxon>Clostridia</taxon>
        <taxon>Halanaerobiales</taxon>
        <taxon>Halobacteroidaceae</taxon>
        <taxon>Orenia</taxon>
    </lineage>
</organism>
<gene>
    <name evidence="1" type="ORF">SAMN06265827_1594</name>
</gene>
<dbReference type="AlphaFoldDB" id="A0A285IIN0"/>
<name>A0A285IIN0_9FIRM</name>
<evidence type="ECO:0000313" key="1">
    <source>
        <dbReference type="EMBL" id="SNY47822.1"/>
    </source>
</evidence>
<keyword evidence="2" id="KW-1185">Reference proteome</keyword>
<protein>
    <submittedName>
        <fullName evidence="1">Uncharacterized protein</fullName>
    </submittedName>
</protein>
<dbReference type="OrthoDB" id="10007421at2"/>
<dbReference type="Proteomes" id="UP000219573">
    <property type="component" value="Unassembled WGS sequence"/>
</dbReference>
<dbReference type="RefSeq" id="WP_097019677.1">
    <property type="nucleotide sequence ID" value="NZ_OBDZ01000059.1"/>
</dbReference>
<accession>A0A285IIN0</accession>
<evidence type="ECO:0000313" key="2">
    <source>
        <dbReference type="Proteomes" id="UP000219573"/>
    </source>
</evidence>